<feature type="chain" id="PRO_5043025037" description="DOMON domain-containing protein" evidence="1">
    <location>
        <begin position="16"/>
        <end position="376"/>
    </location>
</feature>
<dbReference type="AlphaFoldDB" id="A0AAN5C4D2"/>
<reference evidence="3" key="1">
    <citation type="submission" date="2022-10" db="EMBL/GenBank/DDBJ databases">
        <title>Genome assembly of Pristionchus species.</title>
        <authorList>
            <person name="Yoshida K."/>
            <person name="Sommer R.J."/>
        </authorList>
    </citation>
    <scope>NUCLEOTIDE SEQUENCE [LARGE SCALE GENOMIC DNA]</scope>
    <source>
        <strain evidence="3">RS5460</strain>
    </source>
</reference>
<keyword evidence="3" id="KW-1185">Reference proteome</keyword>
<keyword evidence="1" id="KW-0732">Signal</keyword>
<accession>A0AAN5C4D2</accession>
<gene>
    <name evidence="2" type="ORF">PMAYCL1PPCAC_00380</name>
</gene>
<organism evidence="2 3">
    <name type="scientific">Pristionchus mayeri</name>
    <dbReference type="NCBI Taxonomy" id="1317129"/>
    <lineage>
        <taxon>Eukaryota</taxon>
        <taxon>Metazoa</taxon>
        <taxon>Ecdysozoa</taxon>
        <taxon>Nematoda</taxon>
        <taxon>Chromadorea</taxon>
        <taxon>Rhabditida</taxon>
        <taxon>Rhabditina</taxon>
        <taxon>Diplogasteromorpha</taxon>
        <taxon>Diplogasteroidea</taxon>
        <taxon>Neodiplogasteridae</taxon>
        <taxon>Pristionchus</taxon>
    </lineage>
</organism>
<name>A0AAN5C4D2_9BILA</name>
<dbReference type="EMBL" id="BTRK01000001">
    <property type="protein sequence ID" value="GMR30185.1"/>
    <property type="molecule type" value="Genomic_DNA"/>
</dbReference>
<evidence type="ECO:0000256" key="1">
    <source>
        <dbReference type="SAM" id="SignalP"/>
    </source>
</evidence>
<feature type="signal peptide" evidence="1">
    <location>
        <begin position="1"/>
        <end position="15"/>
    </location>
</feature>
<proteinExistence type="predicted"/>
<feature type="non-terminal residue" evidence="2">
    <location>
        <position position="1"/>
    </location>
</feature>
<comment type="caution">
    <text evidence="2">The sequence shown here is derived from an EMBL/GenBank/DDBJ whole genome shotgun (WGS) entry which is preliminary data.</text>
</comment>
<sequence>PLIVAALLPLSVTEARVTFTNSEVLQASDFAWKDNVYRAAFKCDNGCSAYTDSRANNLYITEYDGNVYKAIVNFSNMGGNVRALPDPYKLNASNSYYIEDRGEKKPYDFVFYVVDRHAPNADTPVMVIDDDWGIDGNGEERLFTILSSKYDSVRYDQFAGGFQKGFPRIYSTGFDAVAEKECRPLYQASSQESASLSSITVFSPISTVEYGNTEAHNMHVAWNKDNSFAHNIRSSTVYSSPGYVGCSYTIQSYSSSIDKIEDGFFPSVISLDINGVYDQVTKDETVLLRVDEIILDFNGTGTLEKHFFYPSPFPLACSMSWQRKTATARWAVQMDFGMGEPNPAVSSTTLKAESTTSSGFEKAFLVSIIVSIIALF</sequence>
<protein>
    <recommendedName>
        <fullName evidence="4">DOMON domain-containing protein</fullName>
    </recommendedName>
</protein>
<evidence type="ECO:0000313" key="2">
    <source>
        <dbReference type="EMBL" id="GMR30185.1"/>
    </source>
</evidence>
<evidence type="ECO:0008006" key="4">
    <source>
        <dbReference type="Google" id="ProtNLM"/>
    </source>
</evidence>
<dbReference type="Proteomes" id="UP001328107">
    <property type="component" value="Unassembled WGS sequence"/>
</dbReference>
<evidence type="ECO:0000313" key="3">
    <source>
        <dbReference type="Proteomes" id="UP001328107"/>
    </source>
</evidence>